<reference evidence="2 3" key="2">
    <citation type="submission" date="2019-01" db="EMBL/GenBank/DDBJ databases">
        <authorList>
            <person name="Li Y."/>
        </authorList>
    </citation>
    <scope>NUCLEOTIDE SEQUENCE [LARGE SCALE GENOMIC DNA]</scope>
    <source>
        <strain evidence="2 3">07D10-4-3</strain>
    </source>
</reference>
<evidence type="ECO:0000313" key="3">
    <source>
        <dbReference type="Proteomes" id="UP000284451"/>
    </source>
</evidence>
<dbReference type="Proteomes" id="UP000284451">
    <property type="component" value="Unassembled WGS sequence"/>
</dbReference>
<dbReference type="RefSeq" id="WP_128232721.1">
    <property type="nucleotide sequence ID" value="NZ_SAUY01000015.1"/>
</dbReference>
<feature type="transmembrane region" description="Helical" evidence="1">
    <location>
        <begin position="176"/>
        <end position="194"/>
    </location>
</feature>
<keyword evidence="1" id="KW-1133">Transmembrane helix</keyword>
<sequence length="232" mass="26265">MIEHFQCQYCGHSLSGPGQCPYCGGTTSRVFGKNEGSVEKAIRINHVLIKGMSYSFTANTKEEIWADSLPHFDSNKVSGEASEDTSENSGRYGSAIMVLAPIMSLWMIVTFHWLTNANKREEAYAGEHLVLGLIFPAMVGLALFYLGWCRHKAEAPFAQDDIVGNTKTPMSLSRRLFYVLIFIVASLFIMTIWFHERHNEVLQETNFSIQQCVQTHGQWIEGLCYHNSPYLR</sequence>
<evidence type="ECO:0000256" key="1">
    <source>
        <dbReference type="SAM" id="Phobius"/>
    </source>
</evidence>
<proteinExistence type="predicted"/>
<protein>
    <submittedName>
        <fullName evidence="2">Uncharacterized protein</fullName>
    </submittedName>
</protein>
<reference evidence="2 3" key="1">
    <citation type="submission" date="2019-01" db="EMBL/GenBank/DDBJ databases">
        <title>Sinorhodobacter populi sp. nov. isolated from the symptomatic bark tissue of Populus euramericana canker.</title>
        <authorList>
            <person name="Xu G."/>
        </authorList>
    </citation>
    <scope>NUCLEOTIDE SEQUENCE [LARGE SCALE GENOMIC DNA]</scope>
    <source>
        <strain evidence="2 3">07D10-4-3</strain>
    </source>
</reference>
<organism evidence="2 3">
    <name type="scientific">Paenirhodobacter populi</name>
    <dbReference type="NCBI Taxonomy" id="2306993"/>
    <lineage>
        <taxon>Bacteria</taxon>
        <taxon>Pseudomonadati</taxon>
        <taxon>Pseudomonadota</taxon>
        <taxon>Alphaproteobacteria</taxon>
        <taxon>Rhodobacterales</taxon>
        <taxon>Rhodobacter group</taxon>
        <taxon>Paenirhodobacter</taxon>
    </lineage>
</organism>
<keyword evidence="1" id="KW-0812">Transmembrane</keyword>
<gene>
    <name evidence="2" type="ORF">D2T29_12655</name>
</gene>
<feature type="transmembrane region" description="Helical" evidence="1">
    <location>
        <begin position="129"/>
        <end position="148"/>
    </location>
</feature>
<dbReference type="AlphaFoldDB" id="A0A443KCQ3"/>
<feature type="transmembrane region" description="Helical" evidence="1">
    <location>
        <begin position="95"/>
        <end position="114"/>
    </location>
</feature>
<dbReference type="EMBL" id="SAUY01000015">
    <property type="protein sequence ID" value="RWR30515.1"/>
    <property type="molecule type" value="Genomic_DNA"/>
</dbReference>
<accession>A0A443KCQ3</accession>
<evidence type="ECO:0000313" key="2">
    <source>
        <dbReference type="EMBL" id="RWR30515.1"/>
    </source>
</evidence>
<comment type="caution">
    <text evidence="2">The sequence shown here is derived from an EMBL/GenBank/DDBJ whole genome shotgun (WGS) entry which is preliminary data.</text>
</comment>
<keyword evidence="1" id="KW-0472">Membrane</keyword>
<name>A0A443KCQ3_9RHOB</name>